<dbReference type="SUPFAM" id="SSF52833">
    <property type="entry name" value="Thioredoxin-like"/>
    <property type="match status" value="2"/>
</dbReference>
<dbReference type="InterPro" id="IPR036249">
    <property type="entry name" value="Thioredoxin-like_sf"/>
</dbReference>
<proteinExistence type="inferred from homology"/>
<dbReference type="SFLD" id="SFLDS00019">
    <property type="entry name" value="Glutathione_Transferase_(cytos"/>
    <property type="match status" value="1"/>
</dbReference>
<accession>A0A9N7VVI1</accession>
<comment type="similarity">
    <text evidence="1">Belongs to the GST superfamily. Alpha family.</text>
</comment>
<protein>
    <recommendedName>
        <fullName evidence="2">glutathione transferase</fullName>
        <ecNumber evidence="2">2.5.1.18</ecNumber>
    </recommendedName>
</protein>
<dbReference type="EC" id="2.5.1.18" evidence="2"/>
<evidence type="ECO:0000313" key="6">
    <source>
        <dbReference type="EMBL" id="CAB1457953.1"/>
    </source>
</evidence>
<evidence type="ECO:0000256" key="2">
    <source>
        <dbReference type="ARBA" id="ARBA00012452"/>
    </source>
</evidence>
<reference evidence="6" key="1">
    <citation type="submission" date="2020-03" db="EMBL/GenBank/DDBJ databases">
        <authorList>
            <person name="Weist P."/>
        </authorList>
    </citation>
    <scope>NUCLEOTIDE SEQUENCE</scope>
</reference>
<keyword evidence="7" id="KW-1185">Reference proteome</keyword>
<dbReference type="Gene3D" id="1.20.1050.10">
    <property type="match status" value="2"/>
</dbReference>
<dbReference type="GO" id="GO:0004364">
    <property type="term" value="F:glutathione transferase activity"/>
    <property type="evidence" value="ECO:0007669"/>
    <property type="project" value="UniProtKB-EC"/>
</dbReference>
<name>A0A9N7VVI1_PLEPL</name>
<keyword evidence="3" id="KW-0808">Transferase</keyword>
<feature type="domain" description="GST N-terminal" evidence="4">
    <location>
        <begin position="50"/>
        <end position="130"/>
    </location>
</feature>
<feature type="domain" description="GST C-terminal" evidence="5">
    <location>
        <begin position="132"/>
        <end position="255"/>
    </location>
</feature>
<dbReference type="Pfam" id="PF00043">
    <property type="entry name" value="GST_C"/>
    <property type="match status" value="2"/>
</dbReference>
<dbReference type="InterPro" id="IPR036282">
    <property type="entry name" value="Glutathione-S-Trfase_C_sf"/>
</dbReference>
<dbReference type="PROSITE" id="PS50404">
    <property type="entry name" value="GST_NTER"/>
    <property type="match status" value="2"/>
</dbReference>
<gene>
    <name evidence="6" type="ORF">PLEPLA_LOCUS45781</name>
</gene>
<dbReference type="SFLD" id="SFLDG00363">
    <property type="entry name" value="AMPS_(cytGST):_Alpha-__Mu-__Pi"/>
    <property type="match status" value="1"/>
</dbReference>
<dbReference type="InterPro" id="IPR004046">
    <property type="entry name" value="GST_C"/>
</dbReference>
<feature type="domain" description="GST C-terminal" evidence="5">
    <location>
        <begin position="328"/>
        <end position="448"/>
    </location>
</feature>
<feature type="domain" description="GST N-terminal" evidence="4">
    <location>
        <begin position="276"/>
        <end position="339"/>
    </location>
</feature>
<dbReference type="InterPro" id="IPR050213">
    <property type="entry name" value="GST_superfamily"/>
</dbReference>
<dbReference type="PRINTS" id="PR01266">
    <property type="entry name" value="GSTRNSFRASEA"/>
</dbReference>
<dbReference type="AlphaFoldDB" id="A0A9N7VVI1"/>
<dbReference type="Pfam" id="PF02798">
    <property type="entry name" value="GST_N"/>
    <property type="match status" value="1"/>
</dbReference>
<dbReference type="GO" id="GO:0006749">
    <property type="term" value="P:glutathione metabolic process"/>
    <property type="evidence" value="ECO:0007669"/>
    <property type="project" value="TreeGrafter"/>
</dbReference>
<evidence type="ECO:0000259" key="4">
    <source>
        <dbReference type="PROSITE" id="PS50404"/>
    </source>
</evidence>
<dbReference type="PROSITE" id="PS50405">
    <property type="entry name" value="GST_CTER"/>
    <property type="match status" value="2"/>
</dbReference>
<evidence type="ECO:0000313" key="7">
    <source>
        <dbReference type="Proteomes" id="UP001153269"/>
    </source>
</evidence>
<dbReference type="PANTHER" id="PTHR11571:SF230">
    <property type="entry name" value="GLUTATHIONE TRANSFERASE"/>
    <property type="match status" value="1"/>
</dbReference>
<dbReference type="EMBL" id="CADEAL010004366">
    <property type="protein sequence ID" value="CAB1457953.1"/>
    <property type="molecule type" value="Genomic_DNA"/>
</dbReference>
<dbReference type="SFLD" id="SFLDG01205">
    <property type="entry name" value="AMPS.1"/>
    <property type="match status" value="1"/>
</dbReference>
<evidence type="ECO:0000256" key="1">
    <source>
        <dbReference type="ARBA" id="ARBA00011055"/>
    </source>
</evidence>
<comment type="caution">
    <text evidence="6">The sequence shown here is derived from an EMBL/GenBank/DDBJ whole genome shotgun (WGS) entry which is preliminary data.</text>
</comment>
<dbReference type="Gene3D" id="3.40.30.10">
    <property type="entry name" value="Glutaredoxin"/>
    <property type="match status" value="2"/>
</dbReference>
<dbReference type="InterPro" id="IPR003080">
    <property type="entry name" value="GST_alpha"/>
</dbReference>
<dbReference type="InterPro" id="IPR040079">
    <property type="entry name" value="Glutathione_S-Trfase"/>
</dbReference>
<dbReference type="InterPro" id="IPR010987">
    <property type="entry name" value="Glutathione-S-Trfase_C-like"/>
</dbReference>
<dbReference type="SUPFAM" id="SSF47616">
    <property type="entry name" value="GST C-terminal domain-like"/>
    <property type="match status" value="2"/>
</dbReference>
<sequence>MKMSYVHSVVMVTRGTTHTLLPSATSPTAELSPARLHRFVIPPKNQTMAGKVVLTYFDGRGRMESIRWLLAAAEVEFEEVFLTTREQYEKLLSDGDLMFQQVPLVEIDGMKLVQTKAILQYIAEKYNLHGKDLKDKVMVNMYLEGTMDLMEMIMTLPFVKDKQPKLDNIETKAKERYLPVFEKALSGPVYLVGGKLSCADVQLMECTLMLEEKFPAILADFRNVKSFQGRMSRVPGLSKFLQPGSQRKPQPDDAYLKTVIELHRFVIPPKNQTMAGKVVLTYFNGRGKMESIRWLLAAAEVETEISCSSRFPLVEIDGMKLIQTKAILQYIAEKINMYSEGIMDLMEMIMMLPFVTDKQPKLDNIETKAKERYLPVFEKALSGPVYLVGGKLSCADVQLMECTLMLEEKFPAILADFRNVKSFQGRMSRVPGLSKFLQPGSKRKQQPDDVYVKTVIEVLRPKF</sequence>
<dbReference type="InterPro" id="IPR004045">
    <property type="entry name" value="Glutathione_S-Trfase_N"/>
</dbReference>
<dbReference type="Proteomes" id="UP001153269">
    <property type="component" value="Unassembled WGS sequence"/>
</dbReference>
<dbReference type="PANTHER" id="PTHR11571">
    <property type="entry name" value="GLUTATHIONE S-TRANSFERASE"/>
    <property type="match status" value="1"/>
</dbReference>
<organism evidence="6 7">
    <name type="scientific">Pleuronectes platessa</name>
    <name type="common">European plaice</name>
    <dbReference type="NCBI Taxonomy" id="8262"/>
    <lineage>
        <taxon>Eukaryota</taxon>
        <taxon>Metazoa</taxon>
        <taxon>Chordata</taxon>
        <taxon>Craniata</taxon>
        <taxon>Vertebrata</taxon>
        <taxon>Euteleostomi</taxon>
        <taxon>Actinopterygii</taxon>
        <taxon>Neopterygii</taxon>
        <taxon>Teleostei</taxon>
        <taxon>Neoteleostei</taxon>
        <taxon>Acanthomorphata</taxon>
        <taxon>Carangaria</taxon>
        <taxon>Pleuronectiformes</taxon>
        <taxon>Pleuronectoidei</taxon>
        <taxon>Pleuronectidae</taxon>
        <taxon>Pleuronectes</taxon>
    </lineage>
</organism>
<dbReference type="FunFam" id="1.20.1050.10:FF:000005">
    <property type="entry name" value="Glutathione S-transferase A1"/>
    <property type="match status" value="2"/>
</dbReference>
<evidence type="ECO:0000259" key="5">
    <source>
        <dbReference type="PROSITE" id="PS50405"/>
    </source>
</evidence>
<evidence type="ECO:0000256" key="3">
    <source>
        <dbReference type="ARBA" id="ARBA00022679"/>
    </source>
</evidence>